<feature type="compositionally biased region" description="Pro residues" evidence="1">
    <location>
        <begin position="123"/>
        <end position="133"/>
    </location>
</feature>
<dbReference type="EMBL" id="CP163440">
    <property type="protein sequence ID" value="XDQ59347.1"/>
    <property type="molecule type" value="Genomic_DNA"/>
</dbReference>
<accession>A0AB39RZF4</accession>
<protein>
    <submittedName>
        <fullName evidence="3">NAD-dependent epimerase/dehydratase family protein</fullName>
    </submittedName>
</protein>
<dbReference type="Pfam" id="PF01370">
    <property type="entry name" value="Epimerase"/>
    <property type="match status" value="1"/>
</dbReference>
<dbReference type="Gene3D" id="3.40.50.720">
    <property type="entry name" value="NAD(P)-binding Rossmann-like Domain"/>
    <property type="match status" value="1"/>
</dbReference>
<proteinExistence type="predicted"/>
<evidence type="ECO:0000259" key="2">
    <source>
        <dbReference type="Pfam" id="PF01370"/>
    </source>
</evidence>
<feature type="region of interest" description="Disordered" evidence="1">
    <location>
        <begin position="69"/>
        <end position="133"/>
    </location>
</feature>
<feature type="domain" description="NAD-dependent epimerase/dehydratase" evidence="2">
    <location>
        <begin position="15"/>
        <end position="77"/>
    </location>
</feature>
<dbReference type="InterPro" id="IPR036291">
    <property type="entry name" value="NAD(P)-bd_dom_sf"/>
</dbReference>
<sequence>MFAVDRHRCWPPHRMVPELMQAGHEVVGLARSDAFNAMGTEARRGDVDDLDGLCEAAAGTDAIIHLAYKQHHRRRQVRRRAGRRPGHSASARRGAGRHGQGAHRRWPDPSATLSATRRSTPAPALPSPARSPG</sequence>
<feature type="compositionally biased region" description="Basic residues" evidence="1">
    <location>
        <begin position="69"/>
        <end position="86"/>
    </location>
</feature>
<name>A0AB39RZF4_9ACTN</name>
<evidence type="ECO:0000256" key="1">
    <source>
        <dbReference type="SAM" id="MobiDB-lite"/>
    </source>
</evidence>
<dbReference type="InterPro" id="IPR001509">
    <property type="entry name" value="Epimerase_deHydtase"/>
</dbReference>
<feature type="compositionally biased region" description="Basic residues" evidence="1">
    <location>
        <begin position="94"/>
        <end position="104"/>
    </location>
</feature>
<organism evidence="3">
    <name type="scientific">Streptomyces sp. R35</name>
    <dbReference type="NCBI Taxonomy" id="3238630"/>
    <lineage>
        <taxon>Bacteria</taxon>
        <taxon>Bacillati</taxon>
        <taxon>Actinomycetota</taxon>
        <taxon>Actinomycetes</taxon>
        <taxon>Kitasatosporales</taxon>
        <taxon>Streptomycetaceae</taxon>
        <taxon>Streptomyces</taxon>
    </lineage>
</organism>
<dbReference type="AlphaFoldDB" id="A0AB39RZF4"/>
<evidence type="ECO:0000313" key="3">
    <source>
        <dbReference type="EMBL" id="XDQ59347.1"/>
    </source>
</evidence>
<gene>
    <name evidence="3" type="ORF">AB5J50_00160</name>
</gene>
<dbReference type="RefSeq" id="WP_369253715.1">
    <property type="nucleotide sequence ID" value="NZ_CP163440.1"/>
</dbReference>
<dbReference type="SUPFAM" id="SSF51735">
    <property type="entry name" value="NAD(P)-binding Rossmann-fold domains"/>
    <property type="match status" value="1"/>
</dbReference>
<reference evidence="3" key="1">
    <citation type="submission" date="2024-07" db="EMBL/GenBank/DDBJ databases">
        <authorList>
            <person name="Yu S.T."/>
        </authorList>
    </citation>
    <scope>NUCLEOTIDE SEQUENCE</scope>
    <source>
        <strain evidence="3">R35</strain>
    </source>
</reference>